<keyword evidence="4" id="KW-0732">Signal</keyword>
<evidence type="ECO:0000313" key="7">
    <source>
        <dbReference type="Proteomes" id="UP000594454"/>
    </source>
</evidence>
<organism evidence="6 7">
    <name type="scientific">Hermetia illucens</name>
    <name type="common">Black soldier fly</name>
    <dbReference type="NCBI Taxonomy" id="343691"/>
    <lineage>
        <taxon>Eukaryota</taxon>
        <taxon>Metazoa</taxon>
        <taxon>Ecdysozoa</taxon>
        <taxon>Arthropoda</taxon>
        <taxon>Hexapoda</taxon>
        <taxon>Insecta</taxon>
        <taxon>Pterygota</taxon>
        <taxon>Neoptera</taxon>
        <taxon>Endopterygota</taxon>
        <taxon>Diptera</taxon>
        <taxon>Brachycera</taxon>
        <taxon>Stratiomyomorpha</taxon>
        <taxon>Stratiomyidae</taxon>
        <taxon>Hermetiinae</taxon>
        <taxon>Hermetia</taxon>
    </lineage>
</organism>
<dbReference type="SMART" id="SM00131">
    <property type="entry name" value="KU"/>
    <property type="match status" value="1"/>
</dbReference>
<dbReference type="PROSITE" id="PS50279">
    <property type="entry name" value="BPTI_KUNITZ_2"/>
    <property type="match status" value="1"/>
</dbReference>
<dbReference type="PRINTS" id="PR00759">
    <property type="entry name" value="BASICPTASE"/>
</dbReference>
<dbReference type="Proteomes" id="UP000594454">
    <property type="component" value="Chromosome 3"/>
</dbReference>
<dbReference type="FunFam" id="4.10.410.10:FF:000004">
    <property type="entry name" value="Tissue factor pathway inhibitor"/>
    <property type="match status" value="1"/>
</dbReference>
<dbReference type="InterPro" id="IPR020901">
    <property type="entry name" value="Prtase_inh_Kunz-CS"/>
</dbReference>
<dbReference type="GO" id="GO:0004867">
    <property type="term" value="F:serine-type endopeptidase inhibitor activity"/>
    <property type="evidence" value="ECO:0007669"/>
    <property type="project" value="UniProtKB-KW"/>
</dbReference>
<dbReference type="EMBL" id="LR899011">
    <property type="protein sequence ID" value="CAD7086454.1"/>
    <property type="molecule type" value="Genomic_DNA"/>
</dbReference>
<name>A0A7R8USX6_HERIL</name>
<dbReference type="InParanoid" id="A0A7R8USX6"/>
<evidence type="ECO:0000259" key="5">
    <source>
        <dbReference type="PROSITE" id="PS50279"/>
    </source>
</evidence>
<evidence type="ECO:0000256" key="4">
    <source>
        <dbReference type="SAM" id="SignalP"/>
    </source>
</evidence>
<keyword evidence="3" id="KW-1015">Disulfide bond</keyword>
<keyword evidence="7" id="KW-1185">Reference proteome</keyword>
<feature type="chain" id="PRO_5030934959" description="BPTI/Kunitz inhibitor domain-containing protein" evidence="4">
    <location>
        <begin position="20"/>
        <end position="81"/>
    </location>
</feature>
<dbReference type="OrthoDB" id="4473401at2759"/>
<reference evidence="6 7" key="1">
    <citation type="submission" date="2020-11" db="EMBL/GenBank/DDBJ databases">
        <authorList>
            <person name="Wallbank WR R."/>
            <person name="Pardo Diaz C."/>
            <person name="Kozak K."/>
            <person name="Martin S."/>
            <person name="Jiggins C."/>
            <person name="Moest M."/>
            <person name="Warren A I."/>
            <person name="Generalovic N T."/>
            <person name="Byers J.R.P. K."/>
            <person name="Montejo-Kovacevich G."/>
            <person name="Yen C E."/>
        </authorList>
    </citation>
    <scope>NUCLEOTIDE SEQUENCE [LARGE SCALE GENOMIC DNA]</scope>
</reference>
<feature type="signal peptide" evidence="4">
    <location>
        <begin position="1"/>
        <end position="19"/>
    </location>
</feature>
<dbReference type="CDD" id="cd00109">
    <property type="entry name" value="Kunitz-type"/>
    <property type="match status" value="1"/>
</dbReference>
<dbReference type="PANTHER" id="PTHR10083">
    <property type="entry name" value="KUNITZ-TYPE PROTEASE INHIBITOR-RELATED"/>
    <property type="match status" value="1"/>
</dbReference>
<evidence type="ECO:0000256" key="2">
    <source>
        <dbReference type="ARBA" id="ARBA00022900"/>
    </source>
</evidence>
<accession>A0A7R8USX6</accession>
<feature type="domain" description="BPTI/Kunitz inhibitor" evidence="5">
    <location>
        <begin position="28"/>
        <end position="78"/>
    </location>
</feature>
<sequence length="81" mass="9183">MKLSLILIALLNAFLCISAMSESEQDICDLPKSRGLCRGMSMQYFFNTKTQNCEEFIYGGCFGNGNRFESLEECQEICMSE</sequence>
<dbReference type="InterPro" id="IPR050098">
    <property type="entry name" value="TFPI/VKTCI-like"/>
</dbReference>
<dbReference type="PANTHER" id="PTHR10083:SF374">
    <property type="entry name" value="BPTI_KUNITZ INHIBITOR DOMAIN-CONTAINING PROTEIN"/>
    <property type="match status" value="1"/>
</dbReference>
<proteinExistence type="predicted"/>
<dbReference type="FunCoup" id="A0A7R8USX6">
    <property type="interactions" value="7"/>
</dbReference>
<dbReference type="InterPro" id="IPR036880">
    <property type="entry name" value="Kunitz_BPTI_sf"/>
</dbReference>
<evidence type="ECO:0000313" key="6">
    <source>
        <dbReference type="EMBL" id="CAD7086454.1"/>
    </source>
</evidence>
<dbReference type="OMA" id="CRFRISV"/>
<keyword evidence="2" id="KW-0722">Serine protease inhibitor</keyword>
<keyword evidence="1" id="KW-0646">Protease inhibitor</keyword>
<protein>
    <recommendedName>
        <fullName evidence="5">BPTI/Kunitz inhibitor domain-containing protein</fullName>
    </recommendedName>
</protein>
<evidence type="ECO:0000256" key="3">
    <source>
        <dbReference type="ARBA" id="ARBA00023157"/>
    </source>
</evidence>
<dbReference type="GO" id="GO:0005615">
    <property type="term" value="C:extracellular space"/>
    <property type="evidence" value="ECO:0007669"/>
    <property type="project" value="TreeGrafter"/>
</dbReference>
<dbReference type="Pfam" id="PF00014">
    <property type="entry name" value="Kunitz_BPTI"/>
    <property type="match status" value="1"/>
</dbReference>
<dbReference type="InterPro" id="IPR002223">
    <property type="entry name" value="Kunitz_BPTI"/>
</dbReference>
<dbReference type="AlphaFoldDB" id="A0A7R8USX6"/>
<dbReference type="PROSITE" id="PS00280">
    <property type="entry name" value="BPTI_KUNITZ_1"/>
    <property type="match status" value="1"/>
</dbReference>
<evidence type="ECO:0000256" key="1">
    <source>
        <dbReference type="ARBA" id="ARBA00022690"/>
    </source>
</evidence>
<gene>
    <name evidence="6" type="ORF">HERILL_LOCUS9226</name>
</gene>
<dbReference type="SUPFAM" id="SSF57362">
    <property type="entry name" value="BPTI-like"/>
    <property type="match status" value="1"/>
</dbReference>
<dbReference type="Gene3D" id="4.10.410.10">
    <property type="entry name" value="Pancreatic trypsin inhibitor Kunitz domain"/>
    <property type="match status" value="1"/>
</dbReference>